<dbReference type="STRING" id="1802424.A2480_02555"/>
<evidence type="ECO:0000313" key="11">
    <source>
        <dbReference type="Proteomes" id="UP000176988"/>
    </source>
</evidence>
<dbReference type="InterPro" id="IPR000178">
    <property type="entry name" value="TF_IF2_bacterial-like"/>
</dbReference>
<dbReference type="Pfam" id="PF11987">
    <property type="entry name" value="IF-2"/>
    <property type="match status" value="1"/>
</dbReference>
<dbReference type="Gene3D" id="3.40.50.10050">
    <property type="entry name" value="Translation initiation factor IF- 2, domain 3"/>
    <property type="match status" value="1"/>
</dbReference>
<dbReference type="InterPro" id="IPR009000">
    <property type="entry name" value="Transl_B-barrel_sf"/>
</dbReference>
<dbReference type="HAMAP" id="MF_00100_B">
    <property type="entry name" value="IF_2_B"/>
    <property type="match status" value="1"/>
</dbReference>
<evidence type="ECO:0000256" key="6">
    <source>
        <dbReference type="ARBA" id="ARBA00023134"/>
    </source>
</evidence>
<evidence type="ECO:0000256" key="4">
    <source>
        <dbReference type="ARBA" id="ARBA00022741"/>
    </source>
</evidence>
<dbReference type="SUPFAM" id="SSF50447">
    <property type="entry name" value="Translation proteins"/>
    <property type="match status" value="2"/>
</dbReference>
<dbReference type="InterPro" id="IPR005225">
    <property type="entry name" value="Small_GTP-bd"/>
</dbReference>
<evidence type="ECO:0000259" key="9">
    <source>
        <dbReference type="PROSITE" id="PS51722"/>
    </source>
</evidence>
<dbReference type="InterPro" id="IPR027417">
    <property type="entry name" value="P-loop_NTPase"/>
</dbReference>
<dbReference type="Pfam" id="PF22042">
    <property type="entry name" value="EF-G_D2"/>
    <property type="match status" value="1"/>
</dbReference>
<evidence type="ECO:0000256" key="1">
    <source>
        <dbReference type="ARBA" id="ARBA00007733"/>
    </source>
</evidence>
<comment type="subcellular location">
    <subcellularLocation>
        <location evidence="7">Cytoplasm</location>
    </subcellularLocation>
</comment>
<dbReference type="EMBL" id="MGFG01000005">
    <property type="protein sequence ID" value="OGM01547.1"/>
    <property type="molecule type" value="Genomic_DNA"/>
</dbReference>
<dbReference type="InterPro" id="IPR044145">
    <property type="entry name" value="IF2_II"/>
</dbReference>
<dbReference type="InterPro" id="IPR006847">
    <property type="entry name" value="IF2_N"/>
</dbReference>
<name>A0A1F7WG89_9BACT</name>
<feature type="binding site" evidence="7">
    <location>
        <begin position="218"/>
        <end position="222"/>
    </location>
    <ligand>
        <name>GTP</name>
        <dbReference type="ChEBI" id="CHEBI:37565"/>
    </ligand>
</feature>
<feature type="region of interest" description="G-domain" evidence="7">
    <location>
        <begin position="166"/>
        <end position="314"/>
    </location>
</feature>
<dbReference type="CDD" id="cd01887">
    <property type="entry name" value="IF2_eIF5B"/>
    <property type="match status" value="1"/>
</dbReference>
<dbReference type="Proteomes" id="UP000176988">
    <property type="component" value="Unassembled WGS sequence"/>
</dbReference>
<keyword evidence="4 7" id="KW-0547">Nucleotide-binding</keyword>
<dbReference type="FunFam" id="3.40.50.10050:FF:000001">
    <property type="entry name" value="Translation initiation factor IF-2"/>
    <property type="match status" value="1"/>
</dbReference>
<dbReference type="CDD" id="cd03702">
    <property type="entry name" value="IF2_mtIF2_II"/>
    <property type="match status" value="1"/>
</dbReference>
<evidence type="ECO:0000256" key="7">
    <source>
        <dbReference type="HAMAP-Rule" id="MF_00100"/>
    </source>
</evidence>
<dbReference type="Gene3D" id="2.40.30.10">
    <property type="entry name" value="Translation factors"/>
    <property type="match status" value="2"/>
</dbReference>
<dbReference type="PROSITE" id="PS51722">
    <property type="entry name" value="G_TR_2"/>
    <property type="match status" value="1"/>
</dbReference>
<dbReference type="SUPFAM" id="SSF52540">
    <property type="entry name" value="P-loop containing nucleoside triphosphate hydrolases"/>
    <property type="match status" value="1"/>
</dbReference>
<keyword evidence="7" id="KW-0963">Cytoplasm</keyword>
<dbReference type="SUPFAM" id="SSF52156">
    <property type="entry name" value="Initiation factor IF2/eIF5b, domain 3"/>
    <property type="match status" value="1"/>
</dbReference>
<dbReference type="NCBIfam" id="TIGR00231">
    <property type="entry name" value="small_GTP"/>
    <property type="match status" value="1"/>
</dbReference>
<accession>A0A1F7WG89</accession>
<dbReference type="GO" id="GO:0003743">
    <property type="term" value="F:translation initiation factor activity"/>
    <property type="evidence" value="ECO:0007669"/>
    <property type="project" value="UniProtKB-UniRule"/>
</dbReference>
<protein>
    <recommendedName>
        <fullName evidence="2 7">Translation initiation factor IF-2</fullName>
    </recommendedName>
</protein>
<evidence type="ECO:0000256" key="5">
    <source>
        <dbReference type="ARBA" id="ARBA00022917"/>
    </source>
</evidence>
<dbReference type="PANTHER" id="PTHR43381">
    <property type="entry name" value="TRANSLATION INITIATION FACTOR IF-2-RELATED"/>
    <property type="match status" value="1"/>
</dbReference>
<feature type="binding site" evidence="7">
    <location>
        <begin position="272"/>
        <end position="275"/>
    </location>
    <ligand>
        <name>GTP</name>
        <dbReference type="ChEBI" id="CHEBI:37565"/>
    </ligand>
</feature>
<feature type="binding site" evidence="7">
    <location>
        <begin position="172"/>
        <end position="179"/>
    </location>
    <ligand>
        <name>GTP</name>
        <dbReference type="ChEBI" id="CHEBI:37565"/>
    </ligand>
</feature>
<dbReference type="GO" id="GO:0003924">
    <property type="term" value="F:GTPase activity"/>
    <property type="evidence" value="ECO:0007669"/>
    <property type="project" value="UniProtKB-UniRule"/>
</dbReference>
<sequence>MNITELARRLRTNPDELREKLPQLGFDVGTKAIKVDDRLVGKITHKWGEMKKLERLQVKYHKEEKLVREAVEKVKDVLLPPAITVRDFSLKLGLPVNIVIQELMKNGILASLNERIDFETASILADDLGYTVSPENKDVGVADVTTEEMKEILSGEDESKLQDRPPVVVVMGHVDHGKTALLDAVRKTNVIAGEAGGITQHIGAYQVERNGRKITFIDTPGHEAFTVMRSRGARIADIAILVVAADDGVQPQTEEVIEIIRAAKLPFVVALNKIDKPEADLQRTMTQLSEHKIIPEAWGGDAVMAQISAKKNQGIDELLEMVLLVADMEKDRLRANPNREAVGTIIESHVDKGAGPVATMLVQSGTLRLNQDLIMSNQVYGRVRAMKDWTGELVDEAPPGMPVRVLGFKVAPSVGDIVQIKSDISELKKVRKQYAMERRGTVAQINVDEDGEEGRKKLNIVLRADVLGSLEALLGTIEKMRTSEVAVEVVSKGLGNITEGDVLQAETAAGVVMGFNVMPTREAEVLARDKKVEIVSHKIIYNLFDDLKARLQELFPAEIIRNELGKAEILKVFRTDKTGQIVGARIVDGHATIGVNVVLYRGEQPIDEGKVIELQLGKSEIKEAKSGQECGIKITCRTPALVEDRLEFSTVERRERKLQLPV</sequence>
<evidence type="ECO:0000313" key="10">
    <source>
        <dbReference type="EMBL" id="OGM01547.1"/>
    </source>
</evidence>
<comment type="function">
    <text evidence="7 8">One of the essential components for the initiation of protein synthesis. Protects formylmethionyl-tRNA from spontaneous hydrolysis and promotes its binding to the 30S ribosomal subunits. Also involved in the hydrolysis of GTP during the formation of the 70S ribosomal complex.</text>
</comment>
<comment type="caution">
    <text evidence="10">The sequence shown here is derived from an EMBL/GenBank/DDBJ whole genome shotgun (WGS) entry which is preliminary data.</text>
</comment>
<dbReference type="NCBIfam" id="TIGR00487">
    <property type="entry name" value="IF-2"/>
    <property type="match status" value="1"/>
</dbReference>
<dbReference type="InterPro" id="IPR000795">
    <property type="entry name" value="T_Tr_GTP-bd_dom"/>
</dbReference>
<keyword evidence="5 7" id="KW-0648">Protein biosynthesis</keyword>
<evidence type="ECO:0000256" key="8">
    <source>
        <dbReference type="RuleBase" id="RU000644"/>
    </source>
</evidence>
<dbReference type="GO" id="GO:0005525">
    <property type="term" value="F:GTP binding"/>
    <property type="evidence" value="ECO:0007669"/>
    <property type="project" value="UniProtKB-KW"/>
</dbReference>
<gene>
    <name evidence="7" type="primary">infB</name>
    <name evidence="10" type="ORF">A2480_02555</name>
</gene>
<proteinExistence type="inferred from homology"/>
<dbReference type="FunFam" id="3.40.50.300:FF:000019">
    <property type="entry name" value="Translation initiation factor IF-2"/>
    <property type="match status" value="1"/>
</dbReference>
<evidence type="ECO:0000256" key="3">
    <source>
        <dbReference type="ARBA" id="ARBA00022540"/>
    </source>
</evidence>
<dbReference type="InterPro" id="IPR053905">
    <property type="entry name" value="EF-G-like_DII"/>
</dbReference>
<evidence type="ECO:0000256" key="2">
    <source>
        <dbReference type="ARBA" id="ARBA00020675"/>
    </source>
</evidence>
<organism evidence="10 11">
    <name type="scientific">Candidatus Uhrbacteria bacterium RIFOXYC2_FULL_47_19</name>
    <dbReference type="NCBI Taxonomy" id="1802424"/>
    <lineage>
        <taxon>Bacteria</taxon>
        <taxon>Candidatus Uhriibacteriota</taxon>
    </lineage>
</organism>
<dbReference type="Pfam" id="PF00009">
    <property type="entry name" value="GTP_EFTU"/>
    <property type="match status" value="1"/>
</dbReference>
<feature type="domain" description="Tr-type G" evidence="9">
    <location>
        <begin position="163"/>
        <end position="334"/>
    </location>
</feature>
<keyword evidence="3 7" id="KW-0396">Initiation factor</keyword>
<comment type="similarity">
    <text evidence="1 7 8">Belongs to the TRAFAC class translation factor GTPase superfamily. Classic translation factor GTPase family. IF-2 subfamily.</text>
</comment>
<dbReference type="PANTHER" id="PTHR43381:SF5">
    <property type="entry name" value="TR-TYPE G DOMAIN-CONTAINING PROTEIN"/>
    <property type="match status" value="1"/>
</dbReference>
<reference evidence="10 11" key="1">
    <citation type="journal article" date="2016" name="Nat. Commun.">
        <title>Thousands of microbial genomes shed light on interconnected biogeochemical processes in an aquifer system.</title>
        <authorList>
            <person name="Anantharaman K."/>
            <person name="Brown C.T."/>
            <person name="Hug L.A."/>
            <person name="Sharon I."/>
            <person name="Castelle C.J."/>
            <person name="Probst A.J."/>
            <person name="Thomas B.C."/>
            <person name="Singh A."/>
            <person name="Wilkins M.J."/>
            <person name="Karaoz U."/>
            <person name="Brodie E.L."/>
            <person name="Williams K.H."/>
            <person name="Hubbard S.S."/>
            <person name="Banfield J.F."/>
        </authorList>
    </citation>
    <scope>NUCLEOTIDE SEQUENCE [LARGE SCALE GENOMIC DNA]</scope>
</reference>
<dbReference type="InterPro" id="IPR023115">
    <property type="entry name" value="TIF_IF2_dom3"/>
</dbReference>
<dbReference type="Pfam" id="PF04760">
    <property type="entry name" value="IF2_N"/>
    <property type="match status" value="1"/>
</dbReference>
<dbReference type="AlphaFoldDB" id="A0A1F7WG89"/>
<dbReference type="InterPro" id="IPR036925">
    <property type="entry name" value="TIF_IF2_dom3_sf"/>
</dbReference>
<dbReference type="InterPro" id="IPR015760">
    <property type="entry name" value="TIF_IF2"/>
</dbReference>
<keyword evidence="6 7" id="KW-0342">GTP-binding</keyword>
<dbReference type="GO" id="GO:0005829">
    <property type="term" value="C:cytosol"/>
    <property type="evidence" value="ECO:0007669"/>
    <property type="project" value="TreeGrafter"/>
</dbReference>
<dbReference type="Gene3D" id="3.40.50.300">
    <property type="entry name" value="P-loop containing nucleotide triphosphate hydrolases"/>
    <property type="match status" value="1"/>
</dbReference>